<protein>
    <submittedName>
        <fullName evidence="1">Uncharacterized protein</fullName>
    </submittedName>
</protein>
<sequence>MLLKQYFLLGLNHYQLASGNGQTFTMDLLKTPLFVFALTTRVISSVPGCSCTTLPRGQSAGGKGLDFNSTSVPIVIGCF</sequence>
<name>A0A8K0CTW7_IGNLU</name>
<accession>A0A8K0CTW7</accession>
<dbReference type="Proteomes" id="UP000801492">
    <property type="component" value="Unassembled WGS sequence"/>
</dbReference>
<organism evidence="1 2">
    <name type="scientific">Ignelater luminosus</name>
    <name type="common">Cucubano</name>
    <name type="synonym">Pyrophorus luminosus</name>
    <dbReference type="NCBI Taxonomy" id="2038154"/>
    <lineage>
        <taxon>Eukaryota</taxon>
        <taxon>Metazoa</taxon>
        <taxon>Ecdysozoa</taxon>
        <taxon>Arthropoda</taxon>
        <taxon>Hexapoda</taxon>
        <taxon>Insecta</taxon>
        <taxon>Pterygota</taxon>
        <taxon>Neoptera</taxon>
        <taxon>Endopterygota</taxon>
        <taxon>Coleoptera</taxon>
        <taxon>Polyphaga</taxon>
        <taxon>Elateriformia</taxon>
        <taxon>Elateroidea</taxon>
        <taxon>Elateridae</taxon>
        <taxon>Agrypninae</taxon>
        <taxon>Pyrophorini</taxon>
        <taxon>Ignelater</taxon>
    </lineage>
</organism>
<gene>
    <name evidence="1" type="ORF">ILUMI_15545</name>
</gene>
<comment type="caution">
    <text evidence="1">The sequence shown here is derived from an EMBL/GenBank/DDBJ whole genome shotgun (WGS) entry which is preliminary data.</text>
</comment>
<evidence type="ECO:0000313" key="2">
    <source>
        <dbReference type="Proteomes" id="UP000801492"/>
    </source>
</evidence>
<dbReference type="EMBL" id="VTPC01049206">
    <property type="protein sequence ID" value="KAF2890628.1"/>
    <property type="molecule type" value="Genomic_DNA"/>
</dbReference>
<proteinExistence type="predicted"/>
<keyword evidence="2" id="KW-1185">Reference proteome</keyword>
<dbReference type="AlphaFoldDB" id="A0A8K0CTW7"/>
<evidence type="ECO:0000313" key="1">
    <source>
        <dbReference type="EMBL" id="KAF2890628.1"/>
    </source>
</evidence>
<reference evidence="1" key="1">
    <citation type="submission" date="2019-08" db="EMBL/GenBank/DDBJ databases">
        <title>The genome of the North American firefly Photinus pyralis.</title>
        <authorList>
            <consortium name="Photinus pyralis genome working group"/>
            <person name="Fallon T.R."/>
            <person name="Sander Lower S.E."/>
            <person name="Weng J.-K."/>
        </authorList>
    </citation>
    <scope>NUCLEOTIDE SEQUENCE</scope>
    <source>
        <strain evidence="1">TRF0915ILg1</strain>
        <tissue evidence="1">Whole body</tissue>
    </source>
</reference>